<dbReference type="PROSITE" id="PS51286">
    <property type="entry name" value="RAP"/>
    <property type="match status" value="1"/>
</dbReference>
<dbReference type="Pfam" id="PF08368">
    <property type="entry name" value="FAST_2"/>
    <property type="match status" value="1"/>
</dbReference>
<dbReference type="Pfam" id="PF06743">
    <property type="entry name" value="FAST_1"/>
    <property type="match status" value="1"/>
</dbReference>
<evidence type="ECO:0000256" key="1">
    <source>
        <dbReference type="SAM" id="SignalP"/>
    </source>
</evidence>
<keyword evidence="1" id="KW-0732">Signal</keyword>
<evidence type="ECO:0000313" key="3">
    <source>
        <dbReference type="EMBL" id="NOV53473.1"/>
    </source>
</evidence>
<dbReference type="InterPro" id="IPR013579">
    <property type="entry name" value="FAST_2"/>
</dbReference>
<dbReference type="InterPro" id="IPR013584">
    <property type="entry name" value="RAP"/>
</dbReference>
<dbReference type="InterPro" id="IPR010622">
    <property type="entry name" value="FAST_Leu-rich"/>
</dbReference>
<dbReference type="SMART" id="SM00952">
    <property type="entry name" value="RAP"/>
    <property type="match status" value="1"/>
</dbReference>
<feature type="domain" description="RAP" evidence="2">
    <location>
        <begin position="142"/>
        <end position="200"/>
    </location>
</feature>
<evidence type="ECO:0000259" key="2">
    <source>
        <dbReference type="PROSITE" id="PS51286"/>
    </source>
</evidence>
<proteinExistence type="predicted"/>
<dbReference type="Pfam" id="PF08373">
    <property type="entry name" value="RAP"/>
    <property type="match status" value="1"/>
</dbReference>
<feature type="chain" id="PRO_5026890638" description="RAP domain-containing protein" evidence="1">
    <location>
        <begin position="21"/>
        <end position="207"/>
    </location>
</feature>
<dbReference type="GO" id="GO:0044528">
    <property type="term" value="P:regulation of mitochondrial mRNA stability"/>
    <property type="evidence" value="ECO:0007669"/>
    <property type="project" value="InterPro"/>
</dbReference>
<feature type="signal peptide" evidence="1">
    <location>
        <begin position="1"/>
        <end position="20"/>
    </location>
</feature>
<organism evidence="3">
    <name type="scientific">Amblyomma tuberculatum</name>
    <dbReference type="NCBI Taxonomy" id="48802"/>
    <lineage>
        <taxon>Eukaryota</taxon>
        <taxon>Metazoa</taxon>
        <taxon>Ecdysozoa</taxon>
        <taxon>Arthropoda</taxon>
        <taxon>Chelicerata</taxon>
        <taxon>Arachnida</taxon>
        <taxon>Acari</taxon>
        <taxon>Parasitiformes</taxon>
        <taxon>Ixodida</taxon>
        <taxon>Ixodoidea</taxon>
        <taxon>Ixodidae</taxon>
        <taxon>Amblyomminae</taxon>
        <taxon>Amblyomma</taxon>
    </lineage>
</organism>
<name>A0A6M2E5B0_9ACAR</name>
<dbReference type="EMBL" id="GIDH01001530">
    <property type="protein sequence ID" value="NOV53473.1"/>
    <property type="molecule type" value="Transcribed_RNA"/>
</dbReference>
<protein>
    <recommendedName>
        <fullName evidence="2">RAP domain-containing protein</fullName>
    </recommendedName>
</protein>
<accession>A0A6M2E5B0</accession>
<dbReference type="AlphaFoldDB" id="A0A6M2E5B0"/>
<reference evidence="3" key="1">
    <citation type="submission" date="2019-12" db="EMBL/GenBank/DDBJ databases">
        <title>The sialotranscriptome of the gopher-tortoise tick, Amblyomma tuberculatum.</title>
        <authorList>
            <person name="Karim S."/>
            <person name="Andersen J."/>
            <person name="Kumar D."/>
            <person name="Adamson S."/>
            <person name="Ennen J."/>
            <person name="Qualis C.P."/>
            <person name="Ribeiro J.M.C."/>
        </authorList>
    </citation>
    <scope>NUCLEOTIDE SEQUENCE</scope>
    <source>
        <strain evidence="3">Removed</strain>
        <tissue evidence="3">Salivary glands</tissue>
    </source>
</reference>
<sequence length="207" mass="23227">MPGIWLDIVWSLALLDRVQQSHLDSVLQRHFYTPLLEDTSLASPARQKLLNLIAVSDLEFPEGPPFPKEEVDSIIENHKVPEAGALQRSVREALTQLAPLGRYLSSTPSLPYGITADGELIVDKNAQPVLLESKPLPNHNRIVLVVLDYKDLTLQSQVPTGSNALRIRLLKHLGYKVLQVPYTEYDDKKPVLQKVKYLHEKPAPVCC</sequence>